<feature type="chain" id="PRO_5045039039" description="Peptidoglycan hydrolase-like protein with peptidoglycan-binding domain" evidence="1">
    <location>
        <begin position="41"/>
        <end position="333"/>
    </location>
</feature>
<dbReference type="InterPro" id="IPR036365">
    <property type="entry name" value="PGBD-like_sf"/>
</dbReference>
<dbReference type="InterPro" id="IPR002477">
    <property type="entry name" value="Peptidoglycan-bd-like"/>
</dbReference>
<gene>
    <name evidence="4" type="ORF">GCM10023258_38470</name>
</gene>
<keyword evidence="1" id="KW-0732">Signal</keyword>
<name>A0ABP9JPZ9_9MICO</name>
<dbReference type="InterPro" id="IPR006311">
    <property type="entry name" value="TAT_signal"/>
</dbReference>
<evidence type="ECO:0000313" key="4">
    <source>
        <dbReference type="EMBL" id="GAA5035989.1"/>
    </source>
</evidence>
<feature type="domain" description="Peptidoglycan binding-like" evidence="2">
    <location>
        <begin position="276"/>
        <end position="331"/>
    </location>
</feature>
<dbReference type="EMBL" id="BAABIW010000028">
    <property type="protein sequence ID" value="GAA5035989.1"/>
    <property type="molecule type" value="Genomic_DNA"/>
</dbReference>
<dbReference type="InterPro" id="IPR039561">
    <property type="entry name" value="Peptidase_M15C"/>
</dbReference>
<keyword evidence="5" id="KW-1185">Reference proteome</keyword>
<feature type="domain" description="Peptidoglycan binding-like" evidence="2">
    <location>
        <begin position="215"/>
        <end position="267"/>
    </location>
</feature>
<evidence type="ECO:0000259" key="2">
    <source>
        <dbReference type="Pfam" id="PF01471"/>
    </source>
</evidence>
<dbReference type="Pfam" id="PF01471">
    <property type="entry name" value="PG_binding_1"/>
    <property type="match status" value="2"/>
</dbReference>
<dbReference type="Gene3D" id="3.30.1380.10">
    <property type="match status" value="1"/>
</dbReference>
<dbReference type="PROSITE" id="PS51318">
    <property type="entry name" value="TAT"/>
    <property type="match status" value="1"/>
</dbReference>
<feature type="signal peptide" evidence="1">
    <location>
        <begin position="1"/>
        <end position="40"/>
    </location>
</feature>
<dbReference type="InterPro" id="IPR036366">
    <property type="entry name" value="PGBDSf"/>
</dbReference>
<evidence type="ECO:0000259" key="3">
    <source>
        <dbReference type="Pfam" id="PF13539"/>
    </source>
</evidence>
<dbReference type="InterPro" id="IPR009045">
    <property type="entry name" value="Zn_M74/Hedgehog-like"/>
</dbReference>
<evidence type="ECO:0000313" key="5">
    <source>
        <dbReference type="Proteomes" id="UP001500427"/>
    </source>
</evidence>
<reference evidence="5" key="1">
    <citation type="journal article" date="2019" name="Int. J. Syst. Evol. Microbiol.">
        <title>The Global Catalogue of Microorganisms (GCM) 10K type strain sequencing project: providing services to taxonomists for standard genome sequencing and annotation.</title>
        <authorList>
            <consortium name="The Broad Institute Genomics Platform"/>
            <consortium name="The Broad Institute Genome Sequencing Center for Infectious Disease"/>
            <person name="Wu L."/>
            <person name="Ma J."/>
        </authorList>
    </citation>
    <scope>NUCLEOTIDE SEQUENCE [LARGE SCALE GENOMIC DNA]</scope>
    <source>
        <strain evidence="5">JCM 17687</strain>
    </source>
</reference>
<evidence type="ECO:0008006" key="6">
    <source>
        <dbReference type="Google" id="ProtNLM"/>
    </source>
</evidence>
<feature type="domain" description="Peptidase M15C" evidence="3">
    <location>
        <begin position="109"/>
        <end position="173"/>
    </location>
</feature>
<organism evidence="4 5">
    <name type="scientific">Terrabacter aeriphilus</name>
    <dbReference type="NCBI Taxonomy" id="515662"/>
    <lineage>
        <taxon>Bacteria</taxon>
        <taxon>Bacillati</taxon>
        <taxon>Actinomycetota</taxon>
        <taxon>Actinomycetes</taxon>
        <taxon>Micrococcales</taxon>
        <taxon>Intrasporangiaceae</taxon>
        <taxon>Terrabacter</taxon>
    </lineage>
</organism>
<dbReference type="RefSeq" id="WP_345509148.1">
    <property type="nucleotide sequence ID" value="NZ_BAABIW010000028.1"/>
</dbReference>
<proteinExistence type="predicted"/>
<comment type="caution">
    <text evidence="4">The sequence shown here is derived from an EMBL/GenBank/DDBJ whole genome shotgun (WGS) entry which is preliminary data.</text>
</comment>
<dbReference type="Pfam" id="PF13539">
    <property type="entry name" value="Peptidase_M15_4"/>
    <property type="match status" value="1"/>
</dbReference>
<evidence type="ECO:0000256" key="1">
    <source>
        <dbReference type="SAM" id="SignalP"/>
    </source>
</evidence>
<dbReference type="SUPFAM" id="SSF55166">
    <property type="entry name" value="Hedgehog/DD-peptidase"/>
    <property type="match status" value="1"/>
</dbReference>
<dbReference type="SUPFAM" id="SSF47090">
    <property type="entry name" value="PGBD-like"/>
    <property type="match status" value="2"/>
</dbReference>
<dbReference type="Gene3D" id="1.10.101.10">
    <property type="entry name" value="PGBD-like superfamily/PGBD"/>
    <property type="match status" value="2"/>
</dbReference>
<protein>
    <recommendedName>
        <fullName evidence="6">Peptidoglycan hydrolase-like protein with peptidoglycan-binding domain</fullName>
    </recommendedName>
</protein>
<accession>A0ABP9JPZ9</accession>
<sequence>MCELHETTTPAVGRRTLLRGAGGLLLGGGLVAATSSAAQAATSQNGWPAGSSSTVPLATLSVGAATFPAGVRRGDVHVVLGYVARRFDSEVEALVKGWCWGHSYRPISGSTTLSNHSSGTAIDLNAPRHPLGKSGTFTAAQRSRIRAILTSCNGVVRWGGDYSGRKDEMHFEINVRPGDARLAALAKRIGGSGGGTPTPAPIAWTTVKRGASGFRVTAIQHLLRARGQSLTVDGSFGPTTQGKVVAFQRSTGLSADGVVGPKTWSALVVTVKRGSTGQAVVAAQKLLTHRGYALTADGAFGAVTTSKTQAFQRARGLTADGVVGPRTWAKLTA</sequence>
<dbReference type="Proteomes" id="UP001500427">
    <property type="component" value="Unassembled WGS sequence"/>
</dbReference>